<dbReference type="RefSeq" id="WP_274657428.1">
    <property type="nucleotide sequence ID" value="NZ_CP101655.1"/>
</dbReference>
<dbReference type="InterPro" id="IPR006530">
    <property type="entry name" value="YD"/>
</dbReference>
<sequence length="923" mass="102801">MNVHRRTPALTVHDSRGLPVRQVVYLRTVAEDTPVPLLTRQQHDVAGRRVAQWDPRLSVASRVTVYGLGGEPLKSDSVDAGMRLTLPGLAGEALERWDARGNHWRSSFDEQLRVLSVDNSLQPDRETFTYADASASAAFNLRGQLIAVHDTSGTLQFNSFGLYGEALQETRRFDDEQAFVTRRTYSPLGALLEQIDAGGHHQQLRYDAAGQLRFSQLRLSLNPDWQPVLQDAQYNAAGQIIEQRTDNGVVSRWYYDPADGRLNRQSSNKGTQSVLQDFEYVFDPSGNITRIIDHAFSVSHFANQRVDGERRFSYDSLYRLHSASGYDDGPLTDIPGLPQLTDPRNRLNYTQTYAYDRGNNLIRLSHVRDGASHTRQMFIDPQSNRGVRWQEGDPAPDFTSLFDRHGNLLALQPGQPLQWNARDQLAQVTLVQRDDGLHDREYYRYSQGGRIYKRHERYTTNVSHFEEVRYLSGLEIRRRDNGEELHIISISAGSGSVRCLHWVAGQPTGVDADQLRYTLGDHLGSCVMELDQQARLVSHEGYYPFGATAWMVGRSAQEVSYKTVRYSGKEMDVSGLYAYGARYYAPWLQRWVSTDPAGDADGLNPYGFVANNPLRYVDPDGNTRAESVIMLYSAFISTVQEHSTQVVGQIHSILHDEGVAGGLALNMAGEVVRGVIGYEGGVIGAGLVDLVAPNVPFTTPFTTSGGVVGGNIGGDAATAMVEPLANSARLRVGPLIPQTSQISVSAIDQGLGIEETVKEIKSWRDMKDELIHPGLNAVFNPSFVMGRLMASWISILPGAINMFARAIEAEDIKNRLDPMKVQKIETLLGDWKTAIEQRAAWAENAFDALGTDTVYPANSLPNVNHMTPAEALAPINRADLQRQTRFTLSNIKRAQDMMTLYKEMGTTDNQFLLAQRRVRKNAA</sequence>
<name>A0ABY7Z2N5_9PSED</name>
<dbReference type="NCBIfam" id="TIGR01643">
    <property type="entry name" value="YD_repeat_2x"/>
    <property type="match status" value="1"/>
</dbReference>
<organism evidence="1 2">
    <name type="scientific">Pseudomonas serboccidentalis</name>
    <dbReference type="NCBI Taxonomy" id="2964670"/>
    <lineage>
        <taxon>Bacteria</taxon>
        <taxon>Pseudomonadati</taxon>
        <taxon>Pseudomonadota</taxon>
        <taxon>Gammaproteobacteria</taxon>
        <taxon>Pseudomonadales</taxon>
        <taxon>Pseudomonadaceae</taxon>
        <taxon>Pseudomonas</taxon>
    </lineage>
</organism>
<dbReference type="PANTHER" id="PTHR32305:SF15">
    <property type="entry name" value="PROTEIN RHSA-RELATED"/>
    <property type="match status" value="1"/>
</dbReference>
<dbReference type="EMBL" id="CP101655">
    <property type="protein sequence ID" value="WDR33881.1"/>
    <property type="molecule type" value="Genomic_DNA"/>
</dbReference>
<dbReference type="InterPro" id="IPR050708">
    <property type="entry name" value="T6SS_VgrG/RHS"/>
</dbReference>
<proteinExistence type="predicted"/>
<dbReference type="Proteomes" id="UP001222282">
    <property type="component" value="Chromosome"/>
</dbReference>
<evidence type="ECO:0000313" key="1">
    <source>
        <dbReference type="EMBL" id="WDR33881.1"/>
    </source>
</evidence>
<evidence type="ECO:0000313" key="2">
    <source>
        <dbReference type="Proteomes" id="UP001222282"/>
    </source>
</evidence>
<accession>A0ABY7Z2N5</accession>
<dbReference type="Gene3D" id="2.180.10.10">
    <property type="entry name" value="RHS repeat-associated core"/>
    <property type="match status" value="1"/>
</dbReference>
<dbReference type="PANTHER" id="PTHR32305">
    <property type="match status" value="1"/>
</dbReference>
<gene>
    <name evidence="1" type="ORF">NN484_15290</name>
</gene>
<protein>
    <submittedName>
        <fullName evidence="1">RHS repeat-associated core domain-containing protein</fullName>
    </submittedName>
</protein>
<reference evidence="1 2" key="1">
    <citation type="submission" date="2022-07" db="EMBL/GenBank/DDBJ databases">
        <authorList>
            <person name="Abrouk D."/>
            <person name="Moenne-Loccoz Y."/>
            <person name="Todorovic I."/>
            <person name="Raicevic V."/>
            <person name="Jovicic-Petrovic J."/>
        </authorList>
    </citation>
    <scope>NUCLEOTIDE SEQUENCE [LARGE SCALE GENOMIC DNA]</scope>
    <source>
        <strain evidence="2">IT-P374</strain>
    </source>
</reference>
<dbReference type="InterPro" id="IPR022385">
    <property type="entry name" value="Rhs_assc_core"/>
</dbReference>
<dbReference type="NCBIfam" id="TIGR03696">
    <property type="entry name" value="Rhs_assc_core"/>
    <property type="match status" value="1"/>
</dbReference>
<keyword evidence="2" id="KW-1185">Reference proteome</keyword>